<reference evidence="4 5" key="1">
    <citation type="submission" date="2024-05" db="EMBL/GenBank/DDBJ databases">
        <title>De novo assembly of an allotetraploid wild potato.</title>
        <authorList>
            <person name="Hosaka A.J."/>
        </authorList>
    </citation>
    <scope>NUCLEOTIDE SEQUENCE [LARGE SCALE GENOMIC DNA]</scope>
    <source>
        <tissue evidence="4">Young leaves</tissue>
    </source>
</reference>
<keyword evidence="5" id="KW-1185">Reference proteome</keyword>
<name>A0ABD2V019_9SOLN</name>
<sequence>MKSINILSFLLVSTTLSLVAFSHEFSISDNNGNIVFPPVLDMDGEYLKIDEEYSIISVLPGGGSVYLANINNRTECPNDVLLDSSGDFDHSTPVLFYTMQLGSQFVSEDQDVSIMFSTSSSTKSCFNETVWQAGDYMLGPVHPPPRFVITGGTLGIPGPNTLKNWFKIEKYETGRPNSYKLTYCPSKYMCPTCQFDCADVGLYEDRGYPRLALNNMPYPFVFSKVNKNDA</sequence>
<dbReference type="AlphaFoldDB" id="A0ABD2V019"/>
<evidence type="ECO:0000256" key="3">
    <source>
        <dbReference type="SAM" id="SignalP"/>
    </source>
</evidence>
<proteinExistence type="inferred from homology"/>
<evidence type="ECO:0000313" key="5">
    <source>
        <dbReference type="Proteomes" id="UP001627284"/>
    </source>
</evidence>
<dbReference type="InterPro" id="IPR002160">
    <property type="entry name" value="Prot_inh_Kunz-lg"/>
</dbReference>
<protein>
    <recommendedName>
        <fullName evidence="6">Stigma expressed protein</fullName>
    </recommendedName>
</protein>
<dbReference type="PROSITE" id="PS00283">
    <property type="entry name" value="SOYBEAN_KUNITZ"/>
    <property type="match status" value="1"/>
</dbReference>
<gene>
    <name evidence="4" type="ORF">AABB24_005994</name>
</gene>
<dbReference type="SUPFAM" id="SSF50386">
    <property type="entry name" value="STI-like"/>
    <property type="match status" value="1"/>
</dbReference>
<evidence type="ECO:0000256" key="1">
    <source>
        <dbReference type="ARBA" id="ARBA00005440"/>
    </source>
</evidence>
<dbReference type="PRINTS" id="PR00291">
    <property type="entry name" value="KUNITZINHBTR"/>
</dbReference>
<dbReference type="GO" id="GO:0030414">
    <property type="term" value="F:peptidase inhibitor activity"/>
    <property type="evidence" value="ECO:0007669"/>
    <property type="project" value="UniProtKB-KW"/>
</dbReference>
<keyword evidence="2" id="KW-0646">Protease inhibitor</keyword>
<dbReference type="Pfam" id="PF00197">
    <property type="entry name" value="Kunitz_legume"/>
    <property type="match status" value="1"/>
</dbReference>
<feature type="chain" id="PRO_5044872316" description="Stigma expressed protein" evidence="3">
    <location>
        <begin position="23"/>
        <end position="230"/>
    </location>
</feature>
<comment type="similarity">
    <text evidence="1">Belongs to the protease inhibitor I3 (leguminous Kunitz-type inhibitor) family.</text>
</comment>
<keyword evidence="3" id="KW-0732">Signal</keyword>
<evidence type="ECO:0000256" key="2">
    <source>
        <dbReference type="ARBA" id="ARBA00022690"/>
    </source>
</evidence>
<dbReference type="PANTHER" id="PTHR33107">
    <property type="entry name" value="KUNITZ TRYPSIN INHIBITOR 2"/>
    <property type="match status" value="1"/>
</dbReference>
<feature type="signal peptide" evidence="3">
    <location>
        <begin position="1"/>
        <end position="22"/>
    </location>
</feature>
<organism evidence="4 5">
    <name type="scientific">Solanum stoloniferum</name>
    <dbReference type="NCBI Taxonomy" id="62892"/>
    <lineage>
        <taxon>Eukaryota</taxon>
        <taxon>Viridiplantae</taxon>
        <taxon>Streptophyta</taxon>
        <taxon>Embryophyta</taxon>
        <taxon>Tracheophyta</taxon>
        <taxon>Spermatophyta</taxon>
        <taxon>Magnoliopsida</taxon>
        <taxon>eudicotyledons</taxon>
        <taxon>Gunneridae</taxon>
        <taxon>Pentapetalae</taxon>
        <taxon>asterids</taxon>
        <taxon>lamiids</taxon>
        <taxon>Solanales</taxon>
        <taxon>Solanaceae</taxon>
        <taxon>Solanoideae</taxon>
        <taxon>Solaneae</taxon>
        <taxon>Solanum</taxon>
    </lineage>
</organism>
<comment type="caution">
    <text evidence="4">The sequence shown here is derived from an EMBL/GenBank/DDBJ whole genome shotgun (WGS) entry which is preliminary data.</text>
</comment>
<accession>A0ABD2V019</accession>
<dbReference type="Proteomes" id="UP001627284">
    <property type="component" value="Unassembled WGS sequence"/>
</dbReference>
<dbReference type="SMART" id="SM00452">
    <property type="entry name" value="STI"/>
    <property type="match status" value="1"/>
</dbReference>
<evidence type="ECO:0008006" key="6">
    <source>
        <dbReference type="Google" id="ProtNLM"/>
    </source>
</evidence>
<dbReference type="Gene3D" id="2.80.10.50">
    <property type="match status" value="1"/>
</dbReference>
<dbReference type="EMBL" id="JBJKTR010000003">
    <property type="protein sequence ID" value="KAL3374301.1"/>
    <property type="molecule type" value="Genomic_DNA"/>
</dbReference>
<dbReference type="InterPro" id="IPR011065">
    <property type="entry name" value="Kunitz_inhibitor_STI-like_sf"/>
</dbReference>
<dbReference type="PANTHER" id="PTHR33107:SF28">
    <property type="entry name" value="CYSTEINE PROTEASE INHIBITOR 8-LIKE"/>
    <property type="match status" value="1"/>
</dbReference>
<evidence type="ECO:0000313" key="4">
    <source>
        <dbReference type="EMBL" id="KAL3374301.1"/>
    </source>
</evidence>